<dbReference type="Gene3D" id="3.90.1200.10">
    <property type="match status" value="1"/>
</dbReference>
<reference evidence="1 2" key="1">
    <citation type="journal article" date="2011" name="Proc. Natl. Acad. Sci. U.S.A.">
        <title>Niche of harmful alga Aureococcus anophagefferens revealed through ecogenomics.</title>
        <authorList>
            <person name="Gobler C.J."/>
            <person name="Berry D.L."/>
            <person name="Dyhrman S.T."/>
            <person name="Wilhelm S.W."/>
            <person name="Salamov A."/>
            <person name="Lobanov A.V."/>
            <person name="Zhang Y."/>
            <person name="Collier J.L."/>
            <person name="Wurch L.L."/>
            <person name="Kustka A.B."/>
            <person name="Dill B.D."/>
            <person name="Shah M."/>
            <person name="VerBerkmoes N.C."/>
            <person name="Kuo A."/>
            <person name="Terry A."/>
            <person name="Pangilinan J."/>
            <person name="Lindquist E.A."/>
            <person name="Lucas S."/>
            <person name="Paulsen I.T."/>
            <person name="Hattenrath-Lehmann T.K."/>
            <person name="Talmage S.C."/>
            <person name="Walker E.A."/>
            <person name="Koch F."/>
            <person name="Burson A.M."/>
            <person name="Marcoval M.A."/>
            <person name="Tang Y.Z."/>
            <person name="Lecleir G.R."/>
            <person name="Coyne K.J."/>
            <person name="Berg G.M."/>
            <person name="Bertrand E.M."/>
            <person name="Saito M.A."/>
            <person name="Gladyshev V.N."/>
            <person name="Grigoriev I.V."/>
        </authorList>
    </citation>
    <scope>NUCLEOTIDE SEQUENCE [LARGE SCALE GENOMIC DNA]</scope>
    <source>
        <strain evidence="2">CCMP 1984</strain>
    </source>
</reference>
<dbReference type="GeneID" id="20228597"/>
<dbReference type="Proteomes" id="UP000002729">
    <property type="component" value="Unassembled WGS sequence"/>
</dbReference>
<organism evidence="2">
    <name type="scientific">Aureococcus anophagefferens</name>
    <name type="common">Harmful bloom alga</name>
    <dbReference type="NCBI Taxonomy" id="44056"/>
    <lineage>
        <taxon>Eukaryota</taxon>
        <taxon>Sar</taxon>
        <taxon>Stramenopiles</taxon>
        <taxon>Ochrophyta</taxon>
        <taxon>Pelagophyceae</taxon>
        <taxon>Pelagomonadales</taxon>
        <taxon>Pelagomonadaceae</taxon>
        <taxon>Aureococcus</taxon>
    </lineage>
</organism>
<dbReference type="SUPFAM" id="SSF56112">
    <property type="entry name" value="Protein kinase-like (PK-like)"/>
    <property type="match status" value="1"/>
</dbReference>
<sequence length="428" mass="45365">MATLLNACMTASLLPPAPTRERVTMAAMQEEDARALRFDGIDLRERIGAALCDDVADVRVVPGTVLAWPQSTSAALVATTRAGAEHALYLKKVASADATDRRSNEVEATFYAEFAAELRGRGAPVCEALVVEDRVAAGGGALFVLRRCPGAQRSPHDEARAAAGLRLLAAFHRAGADRRVVARARARLHASAGTWSWRLRGGPAALAAAVERWPAYLAAFRPVAPALRPARFDGLAARLARAAPAVAAALERAAAGDRATLVHGDAKAMNMFTGDGQGRTRERNSQLQRLISRPFSTRDGALVDFQWVGVGVGMQDVAFGVAFHLIHSVDPAALDGGGEARLVASYVAARYGGAERGAAAEAADHYELSVLDYARHLFSGLPTDAGDAAFAARRDRANAGLVSRYPAASIRLAVRVDEILRARFPEYG</sequence>
<accession>F0YH90</accession>
<keyword evidence="2" id="KW-1185">Reference proteome</keyword>
<evidence type="ECO:0000313" key="2">
    <source>
        <dbReference type="Proteomes" id="UP000002729"/>
    </source>
</evidence>
<dbReference type="InParanoid" id="F0YH90"/>
<dbReference type="RefSeq" id="XP_009039756.1">
    <property type="nucleotide sequence ID" value="XM_009041508.1"/>
</dbReference>
<dbReference type="OrthoDB" id="411145at2759"/>
<evidence type="ECO:0000313" key="1">
    <source>
        <dbReference type="EMBL" id="EGB05628.1"/>
    </source>
</evidence>
<protein>
    <submittedName>
        <fullName evidence="1">Uncharacterized protein</fullName>
    </submittedName>
</protein>
<name>F0YH90_AURAN</name>
<dbReference type="AlphaFoldDB" id="F0YH90"/>
<dbReference type="EMBL" id="GL833140">
    <property type="protein sequence ID" value="EGB05628.1"/>
    <property type="molecule type" value="Genomic_DNA"/>
</dbReference>
<gene>
    <name evidence="1" type="ORF">AURANDRAFT_72201</name>
</gene>
<proteinExistence type="predicted"/>
<dbReference type="KEGG" id="aaf:AURANDRAFT_72201"/>
<dbReference type="InterPro" id="IPR011009">
    <property type="entry name" value="Kinase-like_dom_sf"/>
</dbReference>